<dbReference type="EMBL" id="JAANQT010000679">
    <property type="protein sequence ID" value="KAG1309142.1"/>
    <property type="molecule type" value="Genomic_DNA"/>
</dbReference>
<name>A0A9P7BT77_RHIOR</name>
<dbReference type="OrthoDB" id="2211279at2759"/>
<organism evidence="1 2">
    <name type="scientific">Rhizopus oryzae</name>
    <name type="common">Mucormycosis agent</name>
    <name type="synonym">Rhizopus arrhizus var. delemar</name>
    <dbReference type="NCBI Taxonomy" id="64495"/>
    <lineage>
        <taxon>Eukaryota</taxon>
        <taxon>Fungi</taxon>
        <taxon>Fungi incertae sedis</taxon>
        <taxon>Mucoromycota</taxon>
        <taxon>Mucoromycotina</taxon>
        <taxon>Mucoromycetes</taxon>
        <taxon>Mucorales</taxon>
        <taxon>Mucorineae</taxon>
        <taxon>Rhizopodaceae</taxon>
        <taxon>Rhizopus</taxon>
    </lineage>
</organism>
<dbReference type="Proteomes" id="UP000716291">
    <property type="component" value="Unassembled WGS sequence"/>
</dbReference>
<reference evidence="1" key="1">
    <citation type="journal article" date="2020" name="Microb. Genom.">
        <title>Genetic diversity of clinical and environmental Mucorales isolates obtained from an investigation of mucormycosis cases among solid organ transplant recipients.</title>
        <authorList>
            <person name="Nguyen M.H."/>
            <person name="Kaul D."/>
            <person name="Muto C."/>
            <person name="Cheng S.J."/>
            <person name="Richter R.A."/>
            <person name="Bruno V.M."/>
            <person name="Liu G."/>
            <person name="Beyhan S."/>
            <person name="Sundermann A.J."/>
            <person name="Mounaud S."/>
            <person name="Pasculle A.W."/>
            <person name="Nierman W.C."/>
            <person name="Driscoll E."/>
            <person name="Cumbie R."/>
            <person name="Clancy C.J."/>
            <person name="Dupont C.L."/>
        </authorList>
    </citation>
    <scope>NUCLEOTIDE SEQUENCE</scope>
    <source>
        <strain evidence="1">GL11</strain>
    </source>
</reference>
<sequence>MSPTHSTTLLHPLDTNDANCSRRTSISSINDEDWRQLLSQFDSQPDIMVLIQLCKEEEDKRRYEENKMKLKEYQVYCELQKNHPL</sequence>
<protein>
    <submittedName>
        <fullName evidence="1">Uncharacterized protein</fullName>
    </submittedName>
</protein>
<accession>A0A9P7BT77</accession>
<gene>
    <name evidence="1" type="ORF">G6F64_005537</name>
</gene>
<keyword evidence="2" id="KW-1185">Reference proteome</keyword>
<dbReference type="AlphaFoldDB" id="A0A9P7BT77"/>
<evidence type="ECO:0000313" key="2">
    <source>
        <dbReference type="Proteomes" id="UP000716291"/>
    </source>
</evidence>
<comment type="caution">
    <text evidence="1">The sequence shown here is derived from an EMBL/GenBank/DDBJ whole genome shotgun (WGS) entry which is preliminary data.</text>
</comment>
<evidence type="ECO:0000313" key="1">
    <source>
        <dbReference type="EMBL" id="KAG1309142.1"/>
    </source>
</evidence>
<proteinExistence type="predicted"/>